<gene>
    <name evidence="1" type="ORF">Pla52o_03840</name>
</gene>
<dbReference type="InterPro" id="IPR023614">
    <property type="entry name" value="Porin_dom_sf"/>
</dbReference>
<dbReference type="Proteomes" id="UP000316304">
    <property type="component" value="Unassembled WGS sequence"/>
</dbReference>
<sequence length="430" mass="47670">MGNANAAVTELGLIEIQPSSPITDEPALDWLERVQVGYDNGFVIASSRALELDTARSPYLLKINGWGQLRHTVSDFSLPEDDLNQLQLKRGRLVFSGNAFNPNFSYFMQLDGRSTDGDDIRLLDYYIDYDLGNDQLELEPGTIAFRAGKYKMPFTMSRWLSGRDFEFADRSMSSIFFDVDRSFAVGLHGTAKQWAVPIHWDVALFNGIATGGAATGNRGGLDDNFAYSGRVHAHPIGDWGKSKLADLEHHDRLAMRVGGGFARSTIERSGNTEFNRLRVVDSGAAFANVAPATVSGYDVSLYAVDASFKYRGWSSTLEYYFRNLGDIRGAAIPELLDHGFWFQLGKFVVPGKLELITRWSRVQGDSGTLGLGDQSSEEVAGAVAWYFRENHAKLVVDATHLNGATLRSQSLDIEAGNRGWLFRSQIQFSF</sequence>
<evidence type="ECO:0000313" key="1">
    <source>
        <dbReference type="EMBL" id="TWU26531.1"/>
    </source>
</evidence>
<proteinExistence type="predicted"/>
<accession>A0A5C6CSX6</accession>
<keyword evidence="2" id="KW-1185">Reference proteome</keyword>
<dbReference type="Gene3D" id="2.40.160.10">
    <property type="entry name" value="Porin"/>
    <property type="match status" value="1"/>
</dbReference>
<protein>
    <submittedName>
        <fullName evidence="1">Phosphate-selective porin O and P</fullName>
    </submittedName>
</protein>
<dbReference type="EMBL" id="SJPT01000001">
    <property type="protein sequence ID" value="TWU26531.1"/>
    <property type="molecule type" value="Genomic_DNA"/>
</dbReference>
<reference evidence="1 2" key="1">
    <citation type="submission" date="2019-02" db="EMBL/GenBank/DDBJ databases">
        <title>Deep-cultivation of Planctomycetes and their phenomic and genomic characterization uncovers novel biology.</title>
        <authorList>
            <person name="Wiegand S."/>
            <person name="Jogler M."/>
            <person name="Boedeker C."/>
            <person name="Pinto D."/>
            <person name="Vollmers J."/>
            <person name="Rivas-Marin E."/>
            <person name="Kohn T."/>
            <person name="Peeters S.H."/>
            <person name="Heuer A."/>
            <person name="Rast P."/>
            <person name="Oberbeckmann S."/>
            <person name="Bunk B."/>
            <person name="Jeske O."/>
            <person name="Meyerdierks A."/>
            <person name="Storesund J.E."/>
            <person name="Kallscheuer N."/>
            <person name="Luecker S."/>
            <person name="Lage O.M."/>
            <person name="Pohl T."/>
            <person name="Merkel B.J."/>
            <person name="Hornburger P."/>
            <person name="Mueller R.-W."/>
            <person name="Bruemmer F."/>
            <person name="Labrenz M."/>
            <person name="Spormann A.M."/>
            <person name="Op Den Camp H."/>
            <person name="Overmann J."/>
            <person name="Amann R."/>
            <person name="Jetten M.S.M."/>
            <person name="Mascher T."/>
            <person name="Medema M.H."/>
            <person name="Devos D.P."/>
            <person name="Kaster A.-K."/>
            <person name="Ovreas L."/>
            <person name="Rohde M."/>
            <person name="Galperin M.Y."/>
            <person name="Jogler C."/>
        </authorList>
    </citation>
    <scope>NUCLEOTIDE SEQUENCE [LARGE SCALE GENOMIC DNA]</scope>
    <source>
        <strain evidence="1 2">Pla52o</strain>
    </source>
</reference>
<organism evidence="1 2">
    <name type="scientific">Novipirellula galeiformis</name>
    <dbReference type="NCBI Taxonomy" id="2528004"/>
    <lineage>
        <taxon>Bacteria</taxon>
        <taxon>Pseudomonadati</taxon>
        <taxon>Planctomycetota</taxon>
        <taxon>Planctomycetia</taxon>
        <taxon>Pirellulales</taxon>
        <taxon>Pirellulaceae</taxon>
        <taxon>Novipirellula</taxon>
    </lineage>
</organism>
<comment type="caution">
    <text evidence="1">The sequence shown here is derived from an EMBL/GenBank/DDBJ whole genome shotgun (WGS) entry which is preliminary data.</text>
</comment>
<dbReference type="RefSeq" id="WP_197168939.1">
    <property type="nucleotide sequence ID" value="NZ_SJPT01000001.1"/>
</dbReference>
<dbReference type="AlphaFoldDB" id="A0A5C6CSX6"/>
<name>A0A5C6CSX6_9BACT</name>
<dbReference type="SUPFAM" id="SSF56935">
    <property type="entry name" value="Porins"/>
    <property type="match status" value="1"/>
</dbReference>
<dbReference type="Pfam" id="PF07396">
    <property type="entry name" value="Porin_O_P"/>
    <property type="match status" value="1"/>
</dbReference>
<dbReference type="InterPro" id="IPR010870">
    <property type="entry name" value="Porin_O/P"/>
</dbReference>
<evidence type="ECO:0000313" key="2">
    <source>
        <dbReference type="Proteomes" id="UP000316304"/>
    </source>
</evidence>